<dbReference type="InterPro" id="IPR042197">
    <property type="entry name" value="Apaf_helical"/>
</dbReference>
<organism evidence="10">
    <name type="scientific">Noccaea caerulescens</name>
    <name type="common">Alpine penny-cress</name>
    <name type="synonym">Thlaspi caerulescens</name>
    <dbReference type="NCBI Taxonomy" id="107243"/>
    <lineage>
        <taxon>Eukaryota</taxon>
        <taxon>Viridiplantae</taxon>
        <taxon>Streptophyta</taxon>
        <taxon>Embryophyta</taxon>
        <taxon>Tracheophyta</taxon>
        <taxon>Spermatophyta</taxon>
        <taxon>Magnoliopsida</taxon>
        <taxon>eudicotyledons</taxon>
        <taxon>Gunneridae</taxon>
        <taxon>Pentapetalae</taxon>
        <taxon>rosids</taxon>
        <taxon>malvids</taxon>
        <taxon>Brassicales</taxon>
        <taxon>Brassicaceae</taxon>
        <taxon>Coluteocarpeae</taxon>
        <taxon>Noccaea</taxon>
    </lineage>
</organism>
<dbReference type="Pfam" id="PF00931">
    <property type="entry name" value="NB-ARC"/>
    <property type="match status" value="1"/>
</dbReference>
<evidence type="ECO:0000256" key="5">
    <source>
        <dbReference type="ARBA" id="ARBA00023027"/>
    </source>
</evidence>
<dbReference type="InterPro" id="IPR027417">
    <property type="entry name" value="P-loop_NTPase"/>
</dbReference>
<evidence type="ECO:0000256" key="8">
    <source>
        <dbReference type="SAM" id="Phobius"/>
    </source>
</evidence>
<keyword evidence="5" id="KW-0520">NAD</keyword>
<gene>
    <name evidence="10" type="ORF">MP_TR26763_c0_g1_i1_g.78859</name>
</gene>
<feature type="region of interest" description="Disordered" evidence="7">
    <location>
        <begin position="184"/>
        <end position="220"/>
    </location>
</feature>
<feature type="domain" description="TIR" evidence="9">
    <location>
        <begin position="13"/>
        <end position="176"/>
    </location>
</feature>
<dbReference type="Pfam" id="PF23282">
    <property type="entry name" value="WHD_ROQ1"/>
    <property type="match status" value="1"/>
</dbReference>
<dbReference type="FunFam" id="3.80.10.10:FF:000386">
    <property type="entry name" value="Disease resistance protein RPS4"/>
    <property type="match status" value="1"/>
</dbReference>
<evidence type="ECO:0000259" key="9">
    <source>
        <dbReference type="PROSITE" id="PS50104"/>
    </source>
</evidence>
<dbReference type="SUPFAM" id="SSF52200">
    <property type="entry name" value="Toll/Interleukin receptor TIR domain"/>
    <property type="match status" value="1"/>
</dbReference>
<accession>A0A1J3K8U1</accession>
<dbReference type="PROSITE" id="PS50104">
    <property type="entry name" value="TIR"/>
    <property type="match status" value="1"/>
</dbReference>
<evidence type="ECO:0000256" key="2">
    <source>
        <dbReference type="ARBA" id="ARBA00022614"/>
    </source>
</evidence>
<sequence length="1190" mass="134727">MVASSLSSVQLPPQHQVFINFRGKQLRNGFVSHLEKALRKDGINVFIDKNETKGKDLSILFSRIEQSRIALAIFSSLYTESNWCLDELEKIKECVDLGKLVVIPIFYKVETDDVKNLKGVFGDKFWELAKTCKGEKLDKWKEALKDVPKKLGFSLSEMSDEGECIHQIVGEVVKVLSGVSTDLERDVPIDDPSAGEEETPEVDDPSGGEGETPEAAPDSLPLFGIETRLTQLEEKLDFDCKRTLTIGVVGMPGIGKTTLTKMLYEKWQHKFLRCVFLHDVRKMWKDCMMDRNILMRELLRDENVDQDVTDLSPESLKALLLSKKSLVVLDNVSDKKQIEVLLGECDWIKKGSLIFITTSDRSVIEGKVDNTYEVLRLSGRDSFQYFSYFAFGYEHCTSEGNFLNLSRLFVDYAKGNPLALKILGGELNGKDEMHWKEKLSDLAQSSNKTIQNVLQISYDGLGQLQKDVFLDVACFFRSGDEYYVRCLVESCDIEPIDALSEINDLASKFLINISGGRVEMHDLLYTFGKELGSQGSHRLWDHKGVVGALKKRVGAHNVRGIFLDMSELKKKLPLEKCTFSGMRNLRYLKFYNSPCHRECETDCKLNFPEGLEFPLDEVRYLYWLKFPLKKLPKDFNPKNLTDLNLPYSKIEEVWEGVKDTRKLKWVDLSHSSKLCNLSGLLNATSLQRLNLEGCTSLEELPREINRMKSLILLNMRGCTSLRTLPHMNLISLKTLILTNCSNLQTFQVISDNLETLHLDGTLISRLPTNMVKLQRLIVLNLKDCKMLGAVPECLGKLKALQELVFSGCSKLKTFPIPIENMKCLQILLLDGTAVADMPKILQNNSSKMEDIRELRRCMNGLSSLQRLCLSRNNIISNLQIDISQLYHLKLLDLKYCMNLTSIPLLPPNLEILDAHGCQKLKTVASPMALLKLMEQVHSKFIFTNCNNLEQAAKNSITSYAQRKSQLDAVRCYKEGNVSEALLITSFPGSEVPSWFKHRTIGSKLKLKFPPHWCDNRLSTIALCAVVAFPYTQDEISRFSIQCTCEFTNELGTCIRFSCILGGGWVEQRKIDSDHVFIGYTSWSHITNHVQGSSQSQSHEHHKCVPTEASIEFEVRDGVGEIVNCGLSLVYEEPHHVAFEGNCNGTFTRRVYSVGESIVSLVAGFLSVVLRYLWVGVVVFFFVCGFAKSFY</sequence>
<feature type="transmembrane region" description="Helical" evidence="8">
    <location>
        <begin position="1157"/>
        <end position="1186"/>
    </location>
</feature>
<evidence type="ECO:0000256" key="3">
    <source>
        <dbReference type="ARBA" id="ARBA00022737"/>
    </source>
</evidence>
<dbReference type="Pfam" id="PF01582">
    <property type="entry name" value="TIR"/>
    <property type="match status" value="1"/>
</dbReference>
<dbReference type="InterPro" id="IPR035897">
    <property type="entry name" value="Toll_tir_struct_dom_sf"/>
</dbReference>
<name>A0A1J3K8U1_NOCCA</name>
<proteinExistence type="predicted"/>
<dbReference type="InterPro" id="IPR002182">
    <property type="entry name" value="NB-ARC"/>
</dbReference>
<comment type="catalytic activity">
    <reaction evidence="6">
        <text>NAD(+) + H2O = ADP-D-ribose + nicotinamide + H(+)</text>
        <dbReference type="Rhea" id="RHEA:16301"/>
        <dbReference type="ChEBI" id="CHEBI:15377"/>
        <dbReference type="ChEBI" id="CHEBI:15378"/>
        <dbReference type="ChEBI" id="CHEBI:17154"/>
        <dbReference type="ChEBI" id="CHEBI:57540"/>
        <dbReference type="ChEBI" id="CHEBI:57967"/>
        <dbReference type="EC" id="3.2.2.6"/>
    </reaction>
    <physiologicalReaction direction="left-to-right" evidence="6">
        <dbReference type="Rhea" id="RHEA:16302"/>
    </physiologicalReaction>
</comment>
<dbReference type="SUPFAM" id="SSF52540">
    <property type="entry name" value="P-loop containing nucleoside triphosphate hydrolases"/>
    <property type="match status" value="1"/>
</dbReference>
<dbReference type="SMART" id="SM00255">
    <property type="entry name" value="TIR"/>
    <property type="match status" value="1"/>
</dbReference>
<evidence type="ECO:0000256" key="6">
    <source>
        <dbReference type="ARBA" id="ARBA00047304"/>
    </source>
</evidence>
<dbReference type="PANTHER" id="PTHR11017:SF589">
    <property type="entry name" value="ADP-RIBOSYL CYCLASE_CYCLIC ADP-RIBOSE HYDROLASE-RELATED"/>
    <property type="match status" value="1"/>
</dbReference>
<dbReference type="PRINTS" id="PR00364">
    <property type="entry name" value="DISEASERSIST"/>
</dbReference>
<dbReference type="Gene3D" id="3.80.10.10">
    <property type="entry name" value="Ribonuclease Inhibitor"/>
    <property type="match status" value="2"/>
</dbReference>
<dbReference type="SUPFAM" id="SSF52058">
    <property type="entry name" value="L domain-like"/>
    <property type="match status" value="1"/>
</dbReference>
<dbReference type="InterPro" id="IPR044974">
    <property type="entry name" value="Disease_R_plants"/>
</dbReference>
<dbReference type="InterPro" id="IPR011713">
    <property type="entry name" value="Leu-rich_rpt_3"/>
</dbReference>
<keyword evidence="8" id="KW-0472">Membrane</keyword>
<dbReference type="InterPro" id="IPR000157">
    <property type="entry name" value="TIR_dom"/>
</dbReference>
<dbReference type="GO" id="GO:0061809">
    <property type="term" value="F:NAD+ nucleosidase activity, cyclic ADP-ribose generating"/>
    <property type="evidence" value="ECO:0007669"/>
    <property type="project" value="UniProtKB-EC"/>
</dbReference>
<keyword evidence="3" id="KW-0677">Repeat</keyword>
<evidence type="ECO:0000313" key="10">
    <source>
        <dbReference type="EMBL" id="JAV01035.1"/>
    </source>
</evidence>
<dbReference type="Gene3D" id="3.40.50.300">
    <property type="entry name" value="P-loop containing nucleotide triphosphate hydrolases"/>
    <property type="match status" value="1"/>
</dbReference>
<dbReference type="GO" id="GO:0006952">
    <property type="term" value="P:defense response"/>
    <property type="evidence" value="ECO:0007669"/>
    <property type="project" value="InterPro"/>
</dbReference>
<dbReference type="GO" id="GO:0043531">
    <property type="term" value="F:ADP binding"/>
    <property type="evidence" value="ECO:0007669"/>
    <property type="project" value="InterPro"/>
</dbReference>
<dbReference type="GO" id="GO:0007165">
    <property type="term" value="P:signal transduction"/>
    <property type="evidence" value="ECO:0007669"/>
    <property type="project" value="InterPro"/>
</dbReference>
<protein>
    <recommendedName>
        <fullName evidence="1">ADP-ribosyl cyclase/cyclic ADP-ribose hydrolase</fullName>
        <ecNumber evidence="1">3.2.2.6</ecNumber>
    </recommendedName>
</protein>
<evidence type="ECO:0000256" key="1">
    <source>
        <dbReference type="ARBA" id="ARBA00011982"/>
    </source>
</evidence>
<dbReference type="FunFam" id="3.40.50.10140:FF:000007">
    <property type="entry name" value="Disease resistance protein (TIR-NBS-LRR class)"/>
    <property type="match status" value="1"/>
</dbReference>
<dbReference type="Pfam" id="PF07725">
    <property type="entry name" value="LRR_3"/>
    <property type="match status" value="1"/>
</dbReference>
<dbReference type="Pfam" id="PF20160">
    <property type="entry name" value="C-JID"/>
    <property type="match status" value="1"/>
</dbReference>
<evidence type="ECO:0000256" key="7">
    <source>
        <dbReference type="SAM" id="MobiDB-lite"/>
    </source>
</evidence>
<keyword evidence="8" id="KW-1133">Transmembrane helix</keyword>
<feature type="compositionally biased region" description="Acidic residues" evidence="7">
    <location>
        <begin position="193"/>
        <end position="206"/>
    </location>
</feature>
<reference evidence="10" key="1">
    <citation type="submission" date="2016-07" db="EMBL/GenBank/DDBJ databases">
        <title>De novo transcriptome assembly of four accessions of the metal hyperaccumulator plant Noccaea caerulescens.</title>
        <authorList>
            <person name="Blande D."/>
            <person name="Halimaa P."/>
            <person name="Tervahauta A.I."/>
            <person name="Aarts M.G."/>
            <person name="Karenlampi S.O."/>
        </authorList>
    </citation>
    <scope>NUCLEOTIDE SEQUENCE</scope>
</reference>
<keyword evidence="4" id="KW-0378">Hydrolase</keyword>
<dbReference type="EC" id="3.2.2.6" evidence="1"/>
<keyword evidence="2" id="KW-0433">Leucine-rich repeat</keyword>
<dbReference type="AlphaFoldDB" id="A0A1J3K8U1"/>
<keyword evidence="8" id="KW-0812">Transmembrane</keyword>
<dbReference type="InterPro" id="IPR045344">
    <property type="entry name" value="C-JID"/>
</dbReference>
<dbReference type="PANTHER" id="PTHR11017">
    <property type="entry name" value="LEUCINE-RICH REPEAT-CONTAINING PROTEIN"/>
    <property type="match status" value="1"/>
</dbReference>
<dbReference type="InterPro" id="IPR058192">
    <property type="entry name" value="WHD_ROQ1-like"/>
</dbReference>
<evidence type="ECO:0000256" key="4">
    <source>
        <dbReference type="ARBA" id="ARBA00022801"/>
    </source>
</evidence>
<dbReference type="InterPro" id="IPR032675">
    <property type="entry name" value="LRR_dom_sf"/>
</dbReference>
<dbReference type="Gene3D" id="1.10.8.430">
    <property type="entry name" value="Helical domain of apoptotic protease-activating factors"/>
    <property type="match status" value="1"/>
</dbReference>
<dbReference type="Gene3D" id="3.40.50.10140">
    <property type="entry name" value="Toll/interleukin-1 receptor homology (TIR) domain"/>
    <property type="match status" value="1"/>
</dbReference>
<dbReference type="EMBL" id="GEVM01004904">
    <property type="protein sequence ID" value="JAV01035.1"/>
    <property type="molecule type" value="Transcribed_RNA"/>
</dbReference>